<proteinExistence type="inferred from homology"/>
<dbReference type="GO" id="GO:0004566">
    <property type="term" value="F:beta-glucuronidase activity"/>
    <property type="evidence" value="ECO:0007669"/>
    <property type="project" value="TreeGrafter"/>
</dbReference>
<comment type="similarity">
    <text evidence="1">Belongs to the glycosyl hydrolase 79 family.</text>
</comment>
<name>A0A5P1ERF2_ASPOF</name>
<dbReference type="SUPFAM" id="SSF51445">
    <property type="entry name" value="(Trans)glycosidases"/>
    <property type="match status" value="1"/>
</dbReference>
<accession>A0A5P1ERF2</accession>
<reference evidence="3" key="1">
    <citation type="journal article" date="2017" name="Nat. Commun.">
        <title>The asparagus genome sheds light on the origin and evolution of a young Y chromosome.</title>
        <authorList>
            <person name="Harkess A."/>
            <person name="Zhou J."/>
            <person name="Xu C."/>
            <person name="Bowers J.E."/>
            <person name="Van der Hulst R."/>
            <person name="Ayyampalayam S."/>
            <person name="Mercati F."/>
            <person name="Riccardi P."/>
            <person name="McKain M.R."/>
            <person name="Kakrana A."/>
            <person name="Tang H."/>
            <person name="Ray J."/>
            <person name="Groenendijk J."/>
            <person name="Arikit S."/>
            <person name="Mathioni S.M."/>
            <person name="Nakano M."/>
            <person name="Shan H."/>
            <person name="Telgmann-Rauber A."/>
            <person name="Kanno A."/>
            <person name="Yue Z."/>
            <person name="Chen H."/>
            <person name="Li W."/>
            <person name="Chen Y."/>
            <person name="Xu X."/>
            <person name="Zhang Y."/>
            <person name="Luo S."/>
            <person name="Chen H."/>
            <person name="Gao J."/>
            <person name="Mao Z."/>
            <person name="Pires J.C."/>
            <person name="Luo M."/>
            <person name="Kudrna D."/>
            <person name="Wing R.A."/>
            <person name="Meyers B.C."/>
            <person name="Yi K."/>
            <person name="Kong H."/>
            <person name="Lavrijsen P."/>
            <person name="Sunseri F."/>
            <person name="Falavigna A."/>
            <person name="Ye Y."/>
            <person name="Leebens-Mack J.H."/>
            <person name="Chen G."/>
        </authorList>
    </citation>
    <scope>NUCLEOTIDE SEQUENCE [LARGE SCALE GENOMIC DNA]</scope>
    <source>
        <strain evidence="3">cv. DH0086</strain>
    </source>
</reference>
<dbReference type="InterPro" id="IPR005199">
    <property type="entry name" value="Glyco_hydro_79"/>
</dbReference>
<dbReference type="PANTHER" id="PTHR14363">
    <property type="entry name" value="HEPARANASE-RELATED"/>
    <property type="match status" value="1"/>
</dbReference>
<dbReference type="Proteomes" id="UP000243459">
    <property type="component" value="Chromosome 5"/>
</dbReference>
<dbReference type="Gramene" id="ONK68592">
    <property type="protein sequence ID" value="ONK68592"/>
    <property type="gene ID" value="A4U43_C05F13740"/>
</dbReference>
<organism evidence="2 3">
    <name type="scientific">Asparagus officinalis</name>
    <name type="common">Garden asparagus</name>
    <dbReference type="NCBI Taxonomy" id="4686"/>
    <lineage>
        <taxon>Eukaryota</taxon>
        <taxon>Viridiplantae</taxon>
        <taxon>Streptophyta</taxon>
        <taxon>Embryophyta</taxon>
        <taxon>Tracheophyta</taxon>
        <taxon>Spermatophyta</taxon>
        <taxon>Magnoliopsida</taxon>
        <taxon>Liliopsida</taxon>
        <taxon>Asparagales</taxon>
        <taxon>Asparagaceae</taxon>
        <taxon>Asparagoideae</taxon>
        <taxon>Asparagus</taxon>
    </lineage>
</organism>
<dbReference type="PANTHER" id="PTHR14363:SF13">
    <property type="entry name" value="OS07G0598400 PROTEIN"/>
    <property type="match status" value="1"/>
</dbReference>
<dbReference type="AlphaFoldDB" id="A0A5P1ERF2"/>
<gene>
    <name evidence="2" type="ORF">A4U43_C05F13740</name>
</gene>
<evidence type="ECO:0000256" key="1">
    <source>
        <dbReference type="ARBA" id="ARBA00009800"/>
    </source>
</evidence>
<dbReference type="InterPro" id="IPR017853">
    <property type="entry name" value="GH"/>
</dbReference>
<dbReference type="Pfam" id="PF03662">
    <property type="entry name" value="Glyco_hydro_79n"/>
    <property type="match status" value="1"/>
</dbReference>
<dbReference type="GO" id="GO:0016020">
    <property type="term" value="C:membrane"/>
    <property type="evidence" value="ECO:0007669"/>
    <property type="project" value="InterPro"/>
</dbReference>
<evidence type="ECO:0000313" key="3">
    <source>
        <dbReference type="Proteomes" id="UP000243459"/>
    </source>
</evidence>
<evidence type="ECO:0000313" key="2">
    <source>
        <dbReference type="EMBL" id="ONK68592.1"/>
    </source>
</evidence>
<protein>
    <submittedName>
        <fullName evidence="2">Uncharacterized protein</fullName>
    </submittedName>
</protein>
<dbReference type="EMBL" id="CM007385">
    <property type="protein sequence ID" value="ONK68592.1"/>
    <property type="molecule type" value="Genomic_DNA"/>
</dbReference>
<dbReference type="Gene3D" id="3.20.20.80">
    <property type="entry name" value="Glycosidases"/>
    <property type="match status" value="1"/>
</dbReference>
<dbReference type="GO" id="GO:0009505">
    <property type="term" value="C:plant-type cell wall"/>
    <property type="evidence" value="ECO:0007669"/>
    <property type="project" value="TreeGrafter"/>
</dbReference>
<keyword evidence="3" id="KW-1185">Reference proteome</keyword>
<sequence>MILCGKAAGTHQILEISSIILSQRDIMSTLGNLNSGPNVVDAVTYHIYNLGPGGSKELFDKMQDPFFLSQIAQTFKNEEETVKDFGPWSSAWIGEAEGAFNSGGPESGTFVGSFWYLDQLGMASKFNHRAYCRQALIGGNYALLDTQTFIPNPDYYR</sequence>